<evidence type="ECO:0000256" key="3">
    <source>
        <dbReference type="PIRNR" id="PIRNR001365"/>
    </source>
</evidence>
<evidence type="ECO:0008006" key="6">
    <source>
        <dbReference type="Google" id="ProtNLM"/>
    </source>
</evidence>
<sequence>MVMRVSEAKRWARTNLSGYIPVMFTPYTDTGAIDEAAVRNDVEYTLRLPGVGGLYVGSVWQEFWLLTIAERKRLAEIVLDAVAGRVPVAVSATHTAPDDAVELASHAAESGAGMVMLWPPFFGPRGPSGVLAFFDYVLGRVPAPFGVYNTSLPEIGYEMGLPLLRELANRPQIALLLDGAVRLDVFLETLASIGRDVMVTSPVEEYFLVARMLYPEVAPDVLMGSSRALFLQTPRQPYLHEFFVAVEKGQWHEAQKRLDWIMQAGDFAHGSVLREGKTPLGLIKALRRAYGQSGGTPRVPVPAPSEAEVGNAVSNLRAAGIDPL</sequence>
<dbReference type="InterPro" id="IPR013785">
    <property type="entry name" value="Aldolase_TIM"/>
</dbReference>
<dbReference type="SUPFAM" id="SSF51569">
    <property type="entry name" value="Aldolase"/>
    <property type="match status" value="1"/>
</dbReference>
<accession>A0ABQ4CFL5</accession>
<dbReference type="EMBL" id="BONC01000112">
    <property type="protein sequence ID" value="GIF61563.1"/>
    <property type="molecule type" value="Genomic_DNA"/>
</dbReference>
<comment type="caution">
    <text evidence="4">The sequence shown here is derived from an EMBL/GenBank/DDBJ whole genome shotgun (WGS) entry which is preliminary data.</text>
</comment>
<dbReference type="Pfam" id="PF00701">
    <property type="entry name" value="DHDPS"/>
    <property type="match status" value="1"/>
</dbReference>
<gene>
    <name evidence="4" type="ORF">Air01nite_76580</name>
</gene>
<evidence type="ECO:0000313" key="5">
    <source>
        <dbReference type="Proteomes" id="UP000624325"/>
    </source>
</evidence>
<dbReference type="CDD" id="cd00408">
    <property type="entry name" value="DHDPS-like"/>
    <property type="match status" value="1"/>
</dbReference>
<name>A0ABQ4CFL5_9ACTN</name>
<keyword evidence="5" id="KW-1185">Reference proteome</keyword>
<dbReference type="PANTHER" id="PTHR12128:SF66">
    <property type="entry name" value="4-HYDROXY-2-OXOGLUTARATE ALDOLASE, MITOCHONDRIAL"/>
    <property type="match status" value="1"/>
</dbReference>
<evidence type="ECO:0000313" key="4">
    <source>
        <dbReference type="EMBL" id="GIF61563.1"/>
    </source>
</evidence>
<evidence type="ECO:0000256" key="2">
    <source>
        <dbReference type="ARBA" id="ARBA00023239"/>
    </source>
</evidence>
<reference evidence="4 5" key="1">
    <citation type="submission" date="2021-01" db="EMBL/GenBank/DDBJ databases">
        <title>Whole genome shotgun sequence of Asanoa iriomotensis NBRC 100142.</title>
        <authorList>
            <person name="Komaki H."/>
            <person name="Tamura T."/>
        </authorList>
    </citation>
    <scope>NUCLEOTIDE SEQUENCE [LARGE SCALE GENOMIC DNA]</scope>
    <source>
        <strain evidence="4 5">NBRC 100142</strain>
    </source>
</reference>
<organism evidence="4 5">
    <name type="scientific">Asanoa iriomotensis</name>
    <dbReference type="NCBI Taxonomy" id="234613"/>
    <lineage>
        <taxon>Bacteria</taxon>
        <taxon>Bacillati</taxon>
        <taxon>Actinomycetota</taxon>
        <taxon>Actinomycetes</taxon>
        <taxon>Micromonosporales</taxon>
        <taxon>Micromonosporaceae</taxon>
        <taxon>Asanoa</taxon>
    </lineage>
</organism>
<dbReference type="Gene3D" id="3.20.20.70">
    <property type="entry name" value="Aldolase class I"/>
    <property type="match status" value="1"/>
</dbReference>
<dbReference type="PANTHER" id="PTHR12128">
    <property type="entry name" value="DIHYDRODIPICOLINATE SYNTHASE"/>
    <property type="match status" value="1"/>
</dbReference>
<protein>
    <recommendedName>
        <fullName evidence="6">Dihydrodipicolinate synthase family protein</fullName>
    </recommendedName>
</protein>
<dbReference type="Proteomes" id="UP000624325">
    <property type="component" value="Unassembled WGS sequence"/>
</dbReference>
<proteinExistence type="inferred from homology"/>
<comment type="similarity">
    <text evidence="1 3">Belongs to the DapA family.</text>
</comment>
<evidence type="ECO:0000256" key="1">
    <source>
        <dbReference type="ARBA" id="ARBA00007592"/>
    </source>
</evidence>
<keyword evidence="2 3" id="KW-0456">Lyase</keyword>
<dbReference type="SMART" id="SM01130">
    <property type="entry name" value="DHDPS"/>
    <property type="match status" value="1"/>
</dbReference>
<dbReference type="InterPro" id="IPR002220">
    <property type="entry name" value="DapA-like"/>
</dbReference>
<dbReference type="PIRSF" id="PIRSF001365">
    <property type="entry name" value="DHDPS"/>
    <property type="match status" value="1"/>
</dbReference>